<name>Q1CWF7_MYXXD</name>
<gene>
    <name evidence="6" type="ordered locus">MXAN_7153</name>
</gene>
<evidence type="ECO:0000313" key="7">
    <source>
        <dbReference type="Proteomes" id="UP000002402"/>
    </source>
</evidence>
<dbReference type="InterPro" id="IPR023572">
    <property type="entry name" value="Archease_dom"/>
</dbReference>
<dbReference type="Proteomes" id="UP000002402">
    <property type="component" value="Chromosome"/>
</dbReference>
<dbReference type="eggNOG" id="COG1371">
    <property type="taxonomic scope" value="Bacteria"/>
</dbReference>
<evidence type="ECO:0000256" key="2">
    <source>
        <dbReference type="ARBA" id="ARBA00022694"/>
    </source>
</evidence>
<dbReference type="EnsemblBacteria" id="ABF88993">
    <property type="protein sequence ID" value="ABF88993"/>
    <property type="gene ID" value="MXAN_7153"/>
</dbReference>
<dbReference type="SUPFAM" id="SSF69819">
    <property type="entry name" value="MTH1598-like"/>
    <property type="match status" value="1"/>
</dbReference>
<comment type="similarity">
    <text evidence="1">Belongs to the archease family.</text>
</comment>
<accession>Q1CWF7</accession>
<sequence length="178" mass="19687">MVPPLPRRRRRGGACVNLASGHTNEGGVMETGQASAAREAMPRWEHLTRGSQRVVRGQGRSLEEAFEQAAVALCALVVDPASVEVREEVELVCEATAPERLLADWLRAIVHKMAARRLCFRCFAVRMDGTRLFGHAFGEPLDRERHPFARDVRGVSLVDTRVSQGADGLWTAECEVEL</sequence>
<keyword evidence="2" id="KW-0819">tRNA processing</keyword>
<proteinExistence type="inferred from homology"/>
<dbReference type="EMBL" id="CP000113">
    <property type="protein sequence ID" value="ABF88993.1"/>
    <property type="molecule type" value="Genomic_DNA"/>
</dbReference>
<evidence type="ECO:0000256" key="4">
    <source>
        <dbReference type="ARBA" id="ARBA00022837"/>
    </source>
</evidence>
<dbReference type="KEGG" id="mxa:MXAN_7153"/>
<keyword evidence="4" id="KW-0106">Calcium</keyword>
<dbReference type="Gene3D" id="3.55.10.10">
    <property type="entry name" value="Archease domain"/>
    <property type="match status" value="1"/>
</dbReference>
<evidence type="ECO:0000256" key="1">
    <source>
        <dbReference type="ARBA" id="ARBA00007963"/>
    </source>
</evidence>
<dbReference type="GO" id="GO:0046872">
    <property type="term" value="F:metal ion binding"/>
    <property type="evidence" value="ECO:0007669"/>
    <property type="project" value="UniProtKB-KW"/>
</dbReference>
<dbReference type="HOGENOM" id="CLU_111362_1_0_7"/>
<dbReference type="InterPro" id="IPR036820">
    <property type="entry name" value="Archease_dom_sf"/>
</dbReference>
<keyword evidence="3" id="KW-0479">Metal-binding</keyword>
<feature type="domain" description="Archease" evidence="5">
    <location>
        <begin position="55"/>
        <end position="174"/>
    </location>
</feature>
<evidence type="ECO:0000256" key="3">
    <source>
        <dbReference type="ARBA" id="ARBA00022723"/>
    </source>
</evidence>
<evidence type="ECO:0000313" key="6">
    <source>
        <dbReference type="EMBL" id="ABF88993.1"/>
    </source>
</evidence>
<organism evidence="6 7">
    <name type="scientific">Myxococcus xanthus (strain DK1622)</name>
    <dbReference type="NCBI Taxonomy" id="246197"/>
    <lineage>
        <taxon>Bacteria</taxon>
        <taxon>Pseudomonadati</taxon>
        <taxon>Myxococcota</taxon>
        <taxon>Myxococcia</taxon>
        <taxon>Myxococcales</taxon>
        <taxon>Cystobacterineae</taxon>
        <taxon>Myxococcaceae</taxon>
        <taxon>Myxococcus</taxon>
    </lineage>
</organism>
<dbReference type="STRING" id="246197.MXAN_7153"/>
<dbReference type="AlphaFoldDB" id="Q1CWF7"/>
<evidence type="ECO:0000259" key="5">
    <source>
        <dbReference type="Pfam" id="PF01951"/>
    </source>
</evidence>
<dbReference type="Pfam" id="PF01951">
    <property type="entry name" value="Archease"/>
    <property type="match status" value="1"/>
</dbReference>
<reference evidence="6 7" key="1">
    <citation type="journal article" date="2006" name="Proc. Natl. Acad. Sci. U.S.A.">
        <title>Evolution of sensory complexity recorded in a myxobacterial genome.</title>
        <authorList>
            <person name="Goldman B.S."/>
            <person name="Nierman W.C."/>
            <person name="Kaiser D."/>
            <person name="Slater S.C."/>
            <person name="Durkin A.S."/>
            <person name="Eisen J.A."/>
            <person name="Ronning C.M."/>
            <person name="Barbazuk W.B."/>
            <person name="Blanchard M."/>
            <person name="Field C."/>
            <person name="Halling C."/>
            <person name="Hinkle G."/>
            <person name="Iartchuk O."/>
            <person name="Kim H.S."/>
            <person name="Mackenzie C."/>
            <person name="Madupu R."/>
            <person name="Miller N."/>
            <person name="Shvartsbeyn A."/>
            <person name="Sullivan S.A."/>
            <person name="Vaudin M."/>
            <person name="Wiegand R."/>
            <person name="Kaplan H.B."/>
        </authorList>
    </citation>
    <scope>NUCLEOTIDE SEQUENCE [LARGE SCALE GENOMIC DNA]</scope>
    <source>
        <strain evidence="7">DK1622</strain>
    </source>
</reference>
<protein>
    <recommendedName>
        <fullName evidence="5">Archease domain-containing protein</fullName>
    </recommendedName>
</protein>
<dbReference type="GO" id="GO:0008033">
    <property type="term" value="P:tRNA processing"/>
    <property type="evidence" value="ECO:0007669"/>
    <property type="project" value="UniProtKB-KW"/>
</dbReference>
<keyword evidence="7" id="KW-1185">Reference proteome</keyword>